<dbReference type="InterPro" id="IPR012353">
    <property type="entry name" value="UCP015244"/>
</dbReference>
<dbReference type="Pfam" id="PF09940">
    <property type="entry name" value="DUF2172"/>
    <property type="match status" value="1"/>
</dbReference>
<gene>
    <name evidence="3" type="ORF">EWU23_04730</name>
</gene>
<accession>A0ABX0EWR3</accession>
<keyword evidence="4" id="KW-1185">Reference proteome</keyword>
<organism evidence="3 4">
    <name type="scientific">Aquirufa beregesia</name>
    <dbReference type="NCBI Taxonomy" id="2516556"/>
    <lineage>
        <taxon>Bacteria</taxon>
        <taxon>Pseudomonadati</taxon>
        <taxon>Bacteroidota</taxon>
        <taxon>Cytophagia</taxon>
        <taxon>Cytophagales</taxon>
        <taxon>Flectobacillaceae</taxon>
        <taxon>Aquirufa</taxon>
    </lineage>
</organism>
<dbReference type="PIRSF" id="PIRSF015244">
    <property type="entry name" value="UCP015244"/>
    <property type="match status" value="1"/>
</dbReference>
<dbReference type="SUPFAM" id="SSF53187">
    <property type="entry name" value="Zn-dependent exopeptidases"/>
    <property type="match status" value="1"/>
</dbReference>
<protein>
    <submittedName>
        <fullName evidence="3">DUF4910 domain-containing protein</fullName>
    </submittedName>
</protein>
<evidence type="ECO:0000259" key="1">
    <source>
        <dbReference type="Pfam" id="PF09940"/>
    </source>
</evidence>
<evidence type="ECO:0000259" key="2">
    <source>
        <dbReference type="Pfam" id="PF16254"/>
    </source>
</evidence>
<feature type="domain" description="DUF2172" evidence="1">
    <location>
        <begin position="59"/>
        <end position="148"/>
    </location>
</feature>
<sequence length="420" mass="48243">MINKEEIWDLFKSIFPIYRTLLGKGFNDSLDEISKTIPLTNIYEVESGQSSGSWKIPDEWIIHTAWIADLDGNKIIDFKENQFHIWQYSISTDEIISHEELIKKIAIGDDDCIPLVVTYYSKRWGFSVSANQFEKLNRDQYRVYVDSEFRVGKLQIGEIFLKGRSSKEVLIDAVLSCNSLANNLSGVLGAVFIAKLISQTSNHYYSYRILFSPETIGPISLFHHFPSLFKNVQGGFNLINLADKNALNYKTSRYPTLIDDTVEYTLKQFDKDTTISKYDVLTGTCGNEKAYNSLGIEVPVGALRRSILCSYPEYDTSKDDFGFIDKNKFFESLDILTQLIQNIELNLYYKHTFIGEPFLTGYGLFPKIEKDSDRIPYDYLMGFTNGKLSLLDIVNLSNQPLQSFFEPLRLMVEKELLKEI</sequence>
<dbReference type="Gene3D" id="3.50.30.90">
    <property type="match status" value="1"/>
</dbReference>
<dbReference type="Gene3D" id="3.40.630.10">
    <property type="entry name" value="Zn peptidases"/>
    <property type="match status" value="1"/>
</dbReference>
<dbReference type="InterPro" id="IPR032589">
    <property type="entry name" value="DUF4910"/>
</dbReference>
<dbReference type="Proteomes" id="UP001318301">
    <property type="component" value="Unassembled WGS sequence"/>
</dbReference>
<dbReference type="RefSeq" id="WP_166229397.1">
    <property type="nucleotide sequence ID" value="NZ_CBCSIJ010000004.1"/>
</dbReference>
<evidence type="ECO:0000313" key="3">
    <source>
        <dbReference type="EMBL" id="NGZ43776.1"/>
    </source>
</evidence>
<proteinExistence type="predicted"/>
<name>A0ABX0EWR3_9BACT</name>
<feature type="domain" description="DUF4910" evidence="2">
    <location>
        <begin position="9"/>
        <end position="346"/>
    </location>
</feature>
<reference evidence="3 4" key="1">
    <citation type="submission" date="2019-02" db="EMBL/GenBank/DDBJ databases">
        <title>Genome of a new Bacteroidetes strain.</title>
        <authorList>
            <person name="Pitt A."/>
        </authorList>
    </citation>
    <scope>NUCLEOTIDE SEQUENCE [LARGE SCALE GENOMIC DNA]</scope>
    <source>
        <strain evidence="3 4">50C-KIRBA</strain>
    </source>
</reference>
<evidence type="ECO:0000313" key="4">
    <source>
        <dbReference type="Proteomes" id="UP001318301"/>
    </source>
</evidence>
<dbReference type="Gene3D" id="1.10.10.10">
    <property type="entry name" value="Winged helix-like DNA-binding domain superfamily/Winged helix DNA-binding domain"/>
    <property type="match status" value="1"/>
</dbReference>
<comment type="caution">
    <text evidence="3">The sequence shown here is derived from an EMBL/GenBank/DDBJ whole genome shotgun (WGS) entry which is preliminary data.</text>
</comment>
<dbReference type="InterPro" id="IPR036388">
    <property type="entry name" value="WH-like_DNA-bd_sf"/>
</dbReference>
<dbReference type="InterPro" id="IPR032610">
    <property type="entry name" value="DUF2172"/>
</dbReference>
<dbReference type="EMBL" id="SEWW01000002">
    <property type="protein sequence ID" value="NGZ43776.1"/>
    <property type="molecule type" value="Genomic_DNA"/>
</dbReference>
<dbReference type="Pfam" id="PF16254">
    <property type="entry name" value="DUF4910"/>
    <property type="match status" value="1"/>
</dbReference>